<dbReference type="GO" id="GO:0016740">
    <property type="term" value="F:transferase activity"/>
    <property type="evidence" value="ECO:0007669"/>
    <property type="project" value="UniProtKB-KW"/>
</dbReference>
<keyword evidence="1" id="KW-0808">Transferase</keyword>
<dbReference type="Gene3D" id="3.40.50.2000">
    <property type="entry name" value="Glycogen Phosphorylase B"/>
    <property type="match status" value="2"/>
</dbReference>
<organism evidence="1 2">
    <name type="scientific">Pedobacter suwonensis</name>
    <dbReference type="NCBI Taxonomy" id="332999"/>
    <lineage>
        <taxon>Bacteria</taxon>
        <taxon>Pseudomonadati</taxon>
        <taxon>Bacteroidota</taxon>
        <taxon>Sphingobacteriia</taxon>
        <taxon>Sphingobacteriales</taxon>
        <taxon>Sphingobacteriaceae</taxon>
        <taxon>Pedobacter</taxon>
    </lineage>
</organism>
<dbReference type="STRING" id="332999.SAMN04488511_10322"/>
<dbReference type="Proteomes" id="UP000198836">
    <property type="component" value="Unassembled WGS sequence"/>
</dbReference>
<evidence type="ECO:0000313" key="1">
    <source>
        <dbReference type="EMBL" id="SFA42246.1"/>
    </source>
</evidence>
<dbReference type="RefSeq" id="WP_090980768.1">
    <property type="nucleotide sequence ID" value="NZ_FOJM01000003.1"/>
</dbReference>
<gene>
    <name evidence="1" type="ORF">SAMN04488511_10322</name>
</gene>
<name>A0A1I0SU05_9SPHI</name>
<dbReference type="SUPFAM" id="SSF53756">
    <property type="entry name" value="UDP-Glycosyltransferase/glycogen phosphorylase"/>
    <property type="match status" value="1"/>
</dbReference>
<proteinExistence type="predicted"/>
<accession>A0A1I0SU05</accession>
<dbReference type="AlphaFoldDB" id="A0A1I0SU05"/>
<reference evidence="2" key="1">
    <citation type="submission" date="2016-10" db="EMBL/GenBank/DDBJ databases">
        <authorList>
            <person name="Varghese N."/>
            <person name="Submissions S."/>
        </authorList>
    </citation>
    <scope>NUCLEOTIDE SEQUENCE [LARGE SCALE GENOMIC DNA]</scope>
    <source>
        <strain evidence="2">DSM 18130</strain>
    </source>
</reference>
<keyword evidence="2" id="KW-1185">Reference proteome</keyword>
<evidence type="ECO:0000313" key="2">
    <source>
        <dbReference type="Proteomes" id="UP000198836"/>
    </source>
</evidence>
<dbReference type="EMBL" id="FOJM01000003">
    <property type="protein sequence ID" value="SFA42246.1"/>
    <property type="molecule type" value="Genomic_DNA"/>
</dbReference>
<dbReference type="OrthoDB" id="1122630at2"/>
<protein>
    <submittedName>
        <fullName evidence="1">Glycosyltransferase involved in cell wall bisynthesis</fullName>
    </submittedName>
</protein>
<sequence>MIYIIEAFVEDYLHVLANVNIIKIFRNIYTDKPIVFTSPKKHNEQVKECFKSADPLISFESVPNLNVATTNIFNRVYLILLRIQRDISLLNKVFKKCKPGDIVVVTHIYFPCLVLLKLIKKKYPLVTTLSVIHGDVEYVYYPKTKQQKIVGFFHKLMFKIKAKQFYYIFLTPISKQILLETKKTTHAETLAIELPPFPNDHSFKDSLTLPRDVLKIGHVGSAGVRKNVHLFYELAVKLKVEIEGGTLQLSNVGVLETSIEPFLSPLIIDFVNQTIDKPLSREKYNEKISDLHYAIFFYGKDDFILRSSAAFFDAIFYEKPLIVLKNTFFEDVFKREGEIGYLCENLEEMAILINQLLTQQRYHEEKYVLMVENIRKYKSKLTIDIISSDLKNGMESLGIICPATS</sequence>